<dbReference type="PANTHER" id="PTHR30273:SF2">
    <property type="entry name" value="PROTEIN FECR"/>
    <property type="match status" value="1"/>
</dbReference>
<dbReference type="Gene3D" id="2.60.120.1440">
    <property type="match status" value="1"/>
</dbReference>
<dbReference type="AlphaFoldDB" id="A0A2K2G6M6"/>
<accession>A0A2K2G6M6</accession>
<proteinExistence type="predicted"/>
<evidence type="ECO:0000259" key="1">
    <source>
        <dbReference type="Pfam" id="PF04773"/>
    </source>
</evidence>
<comment type="caution">
    <text evidence="2">The sequence shown here is derived from an EMBL/GenBank/DDBJ whole genome shotgun (WGS) entry which is preliminary data.</text>
</comment>
<keyword evidence="3" id="KW-1185">Reference proteome</keyword>
<organism evidence="2 3">
    <name type="scientific">Novosphingobium guangzhouense</name>
    <dbReference type="NCBI Taxonomy" id="1850347"/>
    <lineage>
        <taxon>Bacteria</taxon>
        <taxon>Pseudomonadati</taxon>
        <taxon>Pseudomonadota</taxon>
        <taxon>Alphaproteobacteria</taxon>
        <taxon>Sphingomonadales</taxon>
        <taxon>Sphingomonadaceae</taxon>
        <taxon>Novosphingobium</taxon>
    </lineage>
</organism>
<name>A0A2K2G6M6_9SPHN</name>
<dbReference type="PANTHER" id="PTHR30273">
    <property type="entry name" value="PERIPLASMIC SIGNAL SENSOR AND SIGMA FACTOR ACTIVATOR FECR-RELATED"/>
    <property type="match status" value="1"/>
</dbReference>
<gene>
    <name evidence="2" type="ORF">A8V01_00410</name>
</gene>
<dbReference type="InterPro" id="IPR012373">
    <property type="entry name" value="Ferrdict_sens_TM"/>
</dbReference>
<dbReference type="RefSeq" id="WP_103093980.1">
    <property type="nucleotide sequence ID" value="NZ_LYMM01000001.1"/>
</dbReference>
<dbReference type="GO" id="GO:0016989">
    <property type="term" value="F:sigma factor antagonist activity"/>
    <property type="evidence" value="ECO:0007669"/>
    <property type="project" value="TreeGrafter"/>
</dbReference>
<reference evidence="2 3" key="1">
    <citation type="submission" date="2016-05" db="EMBL/GenBank/DDBJ databases">
        <title>Complete genome sequence of Novosphingobium guangzhouense SA925(T).</title>
        <authorList>
            <person name="Sha S."/>
        </authorList>
    </citation>
    <scope>NUCLEOTIDE SEQUENCE [LARGE SCALE GENOMIC DNA]</scope>
    <source>
        <strain evidence="2 3">SA925</strain>
    </source>
</reference>
<evidence type="ECO:0000313" key="2">
    <source>
        <dbReference type="EMBL" id="PNU06693.1"/>
    </source>
</evidence>
<dbReference type="PIRSF" id="PIRSF018266">
    <property type="entry name" value="FecR"/>
    <property type="match status" value="1"/>
</dbReference>
<dbReference type="EMBL" id="LYMM01000001">
    <property type="protein sequence ID" value="PNU06693.1"/>
    <property type="molecule type" value="Genomic_DNA"/>
</dbReference>
<dbReference type="InterPro" id="IPR006860">
    <property type="entry name" value="FecR"/>
</dbReference>
<dbReference type="OrthoDB" id="9798846at2"/>
<dbReference type="Pfam" id="PF04773">
    <property type="entry name" value="FecR"/>
    <property type="match status" value="1"/>
</dbReference>
<evidence type="ECO:0000313" key="3">
    <source>
        <dbReference type="Proteomes" id="UP000236327"/>
    </source>
</evidence>
<feature type="domain" description="FecR protein" evidence="1">
    <location>
        <begin position="114"/>
        <end position="205"/>
    </location>
</feature>
<dbReference type="Proteomes" id="UP000236327">
    <property type="component" value="Unassembled WGS sequence"/>
</dbReference>
<protein>
    <submittedName>
        <fullName evidence="2">Iron dicitrate transport regulator FecR</fullName>
    </submittedName>
</protein>
<sequence length="322" mass="34982">MVTRIDDQARDDAARFVARMDADDWTGADEAELQAWLAADPLRQGLLLQVQAQWLALTPEAEAAAPVAPPVTAVEEEAEPASTGWGRRGVLAGMAASAALAFVGLRWSQTPAAYATRLGEIRRLPLPDGSVMTMNSGSELTVTMAARTREVQLAQGEAWFEVAKDAKRPFVVAAGNVRVRAVGTAFSVRRRETGVEILVTEGIVETWADGDQNLRMKLEAGDRAMLSAHAVIDYETGISSSVDRALAWRGGMIDLNGRTLYDAADEFNRYNQRQIIIADPRIAREEFDGLFRVNDPEGFAEAVKASLGVSLDTSNPNLIRIE</sequence>